<evidence type="ECO:0000256" key="1">
    <source>
        <dbReference type="SAM" id="MobiDB-lite"/>
    </source>
</evidence>
<dbReference type="EMBL" id="JAKWBI020000664">
    <property type="protein sequence ID" value="KAJ2893077.1"/>
    <property type="molecule type" value="Genomic_DNA"/>
</dbReference>
<reference evidence="2" key="1">
    <citation type="submission" date="2022-07" db="EMBL/GenBank/DDBJ databases">
        <title>Draft genome sequence of Zalerion maritima ATCC 34329, a (micro)plastics degrading marine fungus.</title>
        <authorList>
            <person name="Paco A."/>
            <person name="Goncalves M.F.M."/>
            <person name="Rocha-Santos T.A.P."/>
            <person name="Alves A."/>
        </authorList>
    </citation>
    <scope>NUCLEOTIDE SEQUENCE</scope>
    <source>
        <strain evidence="2">ATCC 34329</strain>
    </source>
</reference>
<comment type="caution">
    <text evidence="2">The sequence shown here is derived from an EMBL/GenBank/DDBJ whole genome shotgun (WGS) entry which is preliminary data.</text>
</comment>
<dbReference type="Proteomes" id="UP001201980">
    <property type="component" value="Unassembled WGS sequence"/>
</dbReference>
<dbReference type="AlphaFoldDB" id="A0AAD5RKD3"/>
<feature type="region of interest" description="Disordered" evidence="1">
    <location>
        <begin position="428"/>
        <end position="450"/>
    </location>
</feature>
<protein>
    <submittedName>
        <fullName evidence="2">Uncharacterized protein</fullName>
    </submittedName>
</protein>
<evidence type="ECO:0000313" key="2">
    <source>
        <dbReference type="EMBL" id="KAJ2893077.1"/>
    </source>
</evidence>
<sequence length="450" mass="49465">MPQQPLGGGPKGKKIVFGDAAKVSDLSGQIKSPAGICFITLPKPQPMGNVPSSLSSLPVSEEKAWKIIAETFHLHESTFKPVDWPDAMAILATYFVNWNVTVAFERLSNMAQDWINDSYELSAMLENQQNNTENSNSDAPENLIGSGRDIDELLVEVRKSPYRLKVIEIPSQKTPDNVTTPAEERTDWVVQRVSQIIMELQRLSENLRVGREGISLHAELMRDQEARRHSKSGAASAWVATIFIPPSTVAVGALTKTPGGNGHLGARALTSSSQSFIAGEGAWNKSRSTVMRLSAEWNLESSAKLMQRADDTRALNVIYKLFKWLNSSTAASFEGAWSSGCRTHVAPRFRFSIDLFNWTFQKDLPSRSTREVAVMMHAIVSMQIVHQGLTVNVDVRFALFSAPELFSNSWAEMCKAVPATLWANNMSGSGAAGQSRKTLTATPLHTTPGY</sequence>
<proteinExistence type="predicted"/>
<gene>
    <name evidence="2" type="ORF">MKZ38_009073</name>
</gene>
<feature type="compositionally biased region" description="Polar residues" evidence="1">
    <location>
        <begin position="435"/>
        <end position="450"/>
    </location>
</feature>
<evidence type="ECO:0000313" key="3">
    <source>
        <dbReference type="Proteomes" id="UP001201980"/>
    </source>
</evidence>
<accession>A0AAD5RKD3</accession>
<organism evidence="2 3">
    <name type="scientific">Zalerion maritima</name>
    <dbReference type="NCBI Taxonomy" id="339359"/>
    <lineage>
        <taxon>Eukaryota</taxon>
        <taxon>Fungi</taxon>
        <taxon>Dikarya</taxon>
        <taxon>Ascomycota</taxon>
        <taxon>Pezizomycotina</taxon>
        <taxon>Sordariomycetes</taxon>
        <taxon>Lulworthiomycetidae</taxon>
        <taxon>Lulworthiales</taxon>
        <taxon>Lulworthiaceae</taxon>
        <taxon>Zalerion</taxon>
    </lineage>
</organism>
<keyword evidence="3" id="KW-1185">Reference proteome</keyword>
<name>A0AAD5RKD3_9PEZI</name>